<dbReference type="PANTHER" id="PTHR21215:SF0">
    <property type="entry name" value="LD36024P"/>
    <property type="match status" value="1"/>
</dbReference>
<sequence length="105" mass="11962">MKLQNARIAIEFLMKTYLSPVETHCNNINYYFLDENNETKDFTDDAWARLHMGRSMIALFSLAFAAVFAAFCTGVTGCWRRSPSNITATAILMLLACKQSVWKKL</sequence>
<gene>
    <name evidence="6" type="ORF">GEV33_002712</name>
</gene>
<keyword evidence="2 5" id="KW-0812">Transmembrane</keyword>
<dbReference type="Pfam" id="PF13903">
    <property type="entry name" value="Claudin_2"/>
    <property type="match status" value="1"/>
</dbReference>
<proteinExistence type="predicted"/>
<evidence type="ECO:0000256" key="5">
    <source>
        <dbReference type="SAM" id="Phobius"/>
    </source>
</evidence>
<name>A0A8J6HSM5_TENMO</name>
<dbReference type="Gene3D" id="1.20.140.150">
    <property type="match status" value="1"/>
</dbReference>
<comment type="subcellular location">
    <subcellularLocation>
        <location evidence="1">Membrane</location>
        <topology evidence="1">Multi-pass membrane protein</topology>
    </subcellularLocation>
</comment>
<evidence type="ECO:0000313" key="7">
    <source>
        <dbReference type="Proteomes" id="UP000719412"/>
    </source>
</evidence>
<reference evidence="6" key="2">
    <citation type="submission" date="2021-08" db="EMBL/GenBank/DDBJ databases">
        <authorList>
            <person name="Eriksson T."/>
        </authorList>
    </citation>
    <scope>NUCLEOTIDE SEQUENCE</scope>
    <source>
        <strain evidence="6">Stoneville</strain>
        <tissue evidence="6">Whole head</tissue>
    </source>
</reference>
<organism evidence="6 7">
    <name type="scientific">Tenebrio molitor</name>
    <name type="common">Yellow mealworm beetle</name>
    <dbReference type="NCBI Taxonomy" id="7067"/>
    <lineage>
        <taxon>Eukaryota</taxon>
        <taxon>Metazoa</taxon>
        <taxon>Ecdysozoa</taxon>
        <taxon>Arthropoda</taxon>
        <taxon>Hexapoda</taxon>
        <taxon>Insecta</taxon>
        <taxon>Pterygota</taxon>
        <taxon>Neoptera</taxon>
        <taxon>Endopterygota</taxon>
        <taxon>Coleoptera</taxon>
        <taxon>Polyphaga</taxon>
        <taxon>Cucujiformia</taxon>
        <taxon>Tenebrionidae</taxon>
        <taxon>Tenebrio</taxon>
    </lineage>
</organism>
<protein>
    <submittedName>
        <fullName evidence="6">Uncharacterized protein</fullName>
    </submittedName>
</protein>
<dbReference type="PANTHER" id="PTHR21215">
    <property type="entry name" value="LD36024P"/>
    <property type="match status" value="1"/>
</dbReference>
<dbReference type="InterPro" id="IPR004031">
    <property type="entry name" value="PMP22/EMP/MP20/Claudin"/>
</dbReference>
<keyword evidence="7" id="KW-1185">Reference proteome</keyword>
<evidence type="ECO:0000313" key="6">
    <source>
        <dbReference type="EMBL" id="KAH0820079.1"/>
    </source>
</evidence>
<keyword evidence="4 5" id="KW-0472">Membrane</keyword>
<evidence type="ECO:0000256" key="3">
    <source>
        <dbReference type="ARBA" id="ARBA00022989"/>
    </source>
</evidence>
<keyword evidence="3 5" id="KW-1133">Transmembrane helix</keyword>
<evidence type="ECO:0000256" key="4">
    <source>
        <dbReference type="ARBA" id="ARBA00023136"/>
    </source>
</evidence>
<dbReference type="GO" id="GO:0016020">
    <property type="term" value="C:membrane"/>
    <property type="evidence" value="ECO:0007669"/>
    <property type="project" value="UniProtKB-SubCell"/>
</dbReference>
<comment type="caution">
    <text evidence="6">The sequence shown here is derived from an EMBL/GenBank/DDBJ whole genome shotgun (WGS) entry which is preliminary data.</text>
</comment>
<feature type="transmembrane region" description="Helical" evidence="5">
    <location>
        <begin position="57"/>
        <end position="76"/>
    </location>
</feature>
<dbReference type="EMBL" id="JABDTM020012920">
    <property type="protein sequence ID" value="KAH0820079.1"/>
    <property type="molecule type" value="Genomic_DNA"/>
</dbReference>
<dbReference type="Proteomes" id="UP000719412">
    <property type="component" value="Unassembled WGS sequence"/>
</dbReference>
<accession>A0A8J6HSM5</accession>
<reference evidence="6" key="1">
    <citation type="journal article" date="2020" name="J Insects Food Feed">
        <title>The yellow mealworm (Tenebrio molitor) genome: a resource for the emerging insects as food and feed industry.</title>
        <authorList>
            <person name="Eriksson T."/>
            <person name="Andere A."/>
            <person name="Kelstrup H."/>
            <person name="Emery V."/>
            <person name="Picard C."/>
        </authorList>
    </citation>
    <scope>NUCLEOTIDE SEQUENCE</scope>
    <source>
        <strain evidence="6">Stoneville</strain>
        <tissue evidence="6">Whole head</tissue>
    </source>
</reference>
<dbReference type="AlphaFoldDB" id="A0A8J6HSM5"/>
<evidence type="ECO:0000256" key="1">
    <source>
        <dbReference type="ARBA" id="ARBA00004141"/>
    </source>
</evidence>
<evidence type="ECO:0000256" key="2">
    <source>
        <dbReference type="ARBA" id="ARBA00022692"/>
    </source>
</evidence>